<dbReference type="InterPro" id="IPR002789">
    <property type="entry name" value="HerA_central"/>
</dbReference>
<reference evidence="4 5" key="1">
    <citation type="journal article" date="2010" name="PLoS ONE">
        <title>The genome sequence of the rumen methanogen Methanobrevibacter ruminantium reveals new possibilities for controlling ruminant methane emissions.</title>
        <authorList>
            <person name="Leahy S.C."/>
            <person name="Kelly W.J."/>
            <person name="Altermann E."/>
            <person name="Ronimus R.S."/>
            <person name="Yeoman C.J."/>
            <person name="Pacheco D.M."/>
            <person name="Li D."/>
            <person name="Kong Z."/>
            <person name="McTavish S."/>
            <person name="Sang C."/>
            <person name="Lambie S.C."/>
            <person name="Janssen P.H."/>
            <person name="Dey D."/>
            <person name="Attwood G.T."/>
        </authorList>
    </citation>
    <scope>NUCLEOTIDE SEQUENCE [LARGE SCALE GENOMIC DNA]</scope>
    <source>
        <strain evidence="5">ATCC 35063 / DSM 1093 / JCM 13430 / OCM 146 / M1</strain>
    </source>
</reference>
<dbReference type="EMBL" id="CP001719">
    <property type="protein sequence ID" value="ADC46175.1"/>
    <property type="molecule type" value="Genomic_DNA"/>
</dbReference>
<dbReference type="Gene3D" id="3.40.50.300">
    <property type="entry name" value="P-loop containing nucleotide triphosphate hydrolases"/>
    <property type="match status" value="2"/>
</dbReference>
<feature type="coiled-coil region" evidence="1">
    <location>
        <begin position="1154"/>
        <end position="1181"/>
    </location>
</feature>
<keyword evidence="1" id="KW-0175">Coiled coil</keyword>
<feature type="compositionally biased region" description="Acidic residues" evidence="2">
    <location>
        <begin position="1336"/>
        <end position="1349"/>
    </location>
</feature>
<dbReference type="OrthoDB" id="76804at2157"/>
<keyword evidence="5" id="KW-1185">Reference proteome</keyword>
<dbReference type="PANTHER" id="PTHR30121">
    <property type="entry name" value="UNCHARACTERIZED PROTEIN YJGR-RELATED"/>
    <property type="match status" value="1"/>
</dbReference>
<dbReference type="Pfam" id="PF01935">
    <property type="entry name" value="DUF87"/>
    <property type="match status" value="1"/>
</dbReference>
<dbReference type="KEGG" id="mru:mru_0323"/>
<dbReference type="CDD" id="cd01127">
    <property type="entry name" value="TrwB_TraG_TraD_VirD4"/>
    <property type="match status" value="1"/>
</dbReference>
<accession>D3DZZ9</accession>
<gene>
    <name evidence="4" type="ordered locus">mru_0323</name>
</gene>
<dbReference type="SUPFAM" id="SSF52540">
    <property type="entry name" value="P-loop containing nucleoside triphosphate hydrolases"/>
    <property type="match status" value="1"/>
</dbReference>
<dbReference type="eggNOG" id="arCOG00280">
    <property type="taxonomic scope" value="Archaea"/>
</dbReference>
<sequence>MLNQFYDYLSNKLLNYFDDTKILSGEKFFISFDEDDQIMSFYNSLRSIAETNFSCSEFIYVHTISGKEYNTYSININGVKFVISESLTINVDFLVTLRNQVTSQEGVWKDTALLVICNEAIDSIGKGMRNLQKEGMPLNVKSISKNLEDEINDSQILNYSDKQIAKFSLNIQEEELFQTTLWDYETILSIINKGFVSDEDLRELNLFKDDQLNQNSPQKMLKRLKENYDTFNEVNKFSQYGDKKEQLKNMFTDSGVSILSKDDWYKAEWKMVKKSKDDFINQQNPLNYNENLEKITENGLNYWEIPNSFTKTGKRKRNIIVFNPNHSHEVSLKFSFDQILSNSFLNTNSKKFTIARGKSLIVNFTLDSSEPIFKTIKYKHKNENISEFTFNIVVLNFEPEIFNSIKSRFSVNVKSKQIIVTNDEDSFDIVFGTGSKEIEKLIKENGEKLYLYDDESLIISEQSPAWNDGKLSFKLYKDNNYAPFLIKEKSKKTLPVNSYVIWNLKRRNMENFIFNGVKAVQDVNSFYLVEEFKEFLKMEREIIKQDIFYAKRNIDGSLEKIEVSFSNELETAYMDIFNYYKTFDDSPEDNLPSLVYLNDDLKELYKKFITIFNKEISEIEENSILSDFKYKKNLLKLGRIETDNKIMYSPLSPLNIAYQLEVSKQCGNEDLSVNILERLVPNNLIPYICSDDGKELFRPIYQEEAHEWLIYEKSEEVSIGTTNVFISNVVTEKLNQFVKHFNYLFSFNNSSPIKINLINIKDDKEVVKGVFNFIRSRLPDKTKTKKVIPVEINIYNDAEKSSFDNLFDCQSEIQLLEEFGIKKLKSDIFDPIDIIHMIQNNISYYKHPFKKEEYEYAHLSFYKVKSHNNIANDNMDKIETGLSLNGLLSSVTSTTKHSEYRTGFGTNNILNMSNPLIKTVINLNELVENSKNFGKNTYSKNKSVITTVELEEDNIEELYDKSHWVTFIEPTFGIEYFDSSDSNLIIIHYSDQYSSSSKYDTITVTNKSTQYEEIIRDFLQSKYVKVTDEELYDVIKMFNSINGEWLLRVISNSGHYDREKLSIISAIKYCLSILDHKDIVWIPVSMEEILRIAGNVKLDKNKGIFDSKLIKGNHSDDLLFIGVKFNEDNRIEVIFYPIEVKIGLNNASTIKKGKSQLDNTYKLLKTQLQNINVENSEFRNKFFRNFFIQILLSNEQKLVTNHIWDEKGLDRIEEFKAELLNDEYDILYGLEEYIGKGSLVSFKKESHHISIYMDVDKQVIELPEDFAYYGLATPIREIHDEIQSDNTDILAETLLSHVDISEIRAKNNDICDSNEDMSIDDDFDNLSEFEDSFIEEESEISEEPDEELTDATSSSDNESIENIGESPSKISNVRALIGTQKGYNHKVYWEFGHPSLANRHMLIQGKSGQGKTYFIQRMLKELSIQGIPSIIIDYTDGFKPSQLEPNFKDSLGDKISQYFVVKENFPINPFKRNTIMIDKDIFIEEDNSTIASRFKSIINSVYGLGIQQSNTLYQTVLDCLDKYDDNFDLNILKEEILKDESNSAQTVLNKLNELLDKNPFASTDFDWSVLDNKDGKVYIIQLTALSKDIQTIITEFILWDLWNYKLTNGSEDNPFIVVLDEAHNLDFSNDSPCSKILKEGRKFGWSGWFATQSVKGSMKIDEIAKLENADEKIYFHPTDVSTIAKDLSKDNEDKKIYEKELSQLTKGYCIVQGSAIDSSGNLYQPNPVTVKIEEISFDEN</sequence>
<evidence type="ECO:0000256" key="2">
    <source>
        <dbReference type="SAM" id="MobiDB-lite"/>
    </source>
</evidence>
<protein>
    <submittedName>
        <fullName evidence="4">Dnd system-associated protein 2</fullName>
    </submittedName>
</protein>
<dbReference type="PATRIC" id="fig|634498.28.peg.328"/>
<dbReference type="STRING" id="634498.mru_0323"/>
<dbReference type="PANTHER" id="PTHR30121:SF6">
    <property type="entry name" value="SLR6007 PROTEIN"/>
    <property type="match status" value="1"/>
</dbReference>
<proteinExistence type="predicted"/>
<dbReference type="InterPro" id="IPR051162">
    <property type="entry name" value="T4SS_component"/>
</dbReference>
<evidence type="ECO:0000256" key="1">
    <source>
        <dbReference type="SAM" id="Coils"/>
    </source>
</evidence>
<dbReference type="InterPro" id="IPR017646">
    <property type="entry name" value="Dnd_assoc_2"/>
</dbReference>
<feature type="region of interest" description="Disordered" evidence="2">
    <location>
        <begin position="1336"/>
        <end position="1364"/>
    </location>
</feature>
<evidence type="ECO:0000313" key="5">
    <source>
        <dbReference type="Proteomes" id="UP000008680"/>
    </source>
</evidence>
<evidence type="ECO:0000313" key="4">
    <source>
        <dbReference type="EMBL" id="ADC46175.1"/>
    </source>
</evidence>
<dbReference type="NCBIfam" id="TIGR03237">
    <property type="entry name" value="dnd_assoc_2"/>
    <property type="match status" value="1"/>
</dbReference>
<dbReference type="RefSeq" id="WP_012955131.1">
    <property type="nucleotide sequence ID" value="NC_013790.1"/>
</dbReference>
<evidence type="ECO:0000259" key="3">
    <source>
        <dbReference type="Pfam" id="PF01935"/>
    </source>
</evidence>
<feature type="domain" description="Helicase HerA central" evidence="3">
    <location>
        <begin position="1394"/>
        <end position="1598"/>
    </location>
</feature>
<organism evidence="4 5">
    <name type="scientific">Methanobrevibacter ruminantium (strain ATCC 35063 / DSM 1093 / JCM 13430 / OCM 146 / M1)</name>
    <name type="common">Methanobacterium ruminantium</name>
    <dbReference type="NCBI Taxonomy" id="634498"/>
    <lineage>
        <taxon>Archaea</taxon>
        <taxon>Methanobacteriati</taxon>
        <taxon>Methanobacteriota</taxon>
        <taxon>Methanomada group</taxon>
        <taxon>Methanobacteria</taxon>
        <taxon>Methanobacteriales</taxon>
        <taxon>Methanobacteriaceae</taxon>
        <taxon>Methanobrevibacter</taxon>
    </lineage>
</organism>
<dbReference type="Proteomes" id="UP000008680">
    <property type="component" value="Chromosome"/>
</dbReference>
<dbReference type="InterPro" id="IPR027417">
    <property type="entry name" value="P-loop_NTPase"/>
</dbReference>
<name>D3DZZ9_METRM</name>
<dbReference type="HOGENOM" id="CLU_002964_1_0_2"/>
<dbReference type="GeneID" id="8769963"/>